<proteinExistence type="predicted"/>
<evidence type="ECO:0000313" key="2">
    <source>
        <dbReference type="Proteomes" id="UP001152130"/>
    </source>
</evidence>
<dbReference type="AlphaFoldDB" id="A0A9W8PT54"/>
<organism evidence="1 2">
    <name type="scientific">Fusarium irregulare</name>
    <dbReference type="NCBI Taxonomy" id="2494466"/>
    <lineage>
        <taxon>Eukaryota</taxon>
        <taxon>Fungi</taxon>
        <taxon>Dikarya</taxon>
        <taxon>Ascomycota</taxon>
        <taxon>Pezizomycotina</taxon>
        <taxon>Sordariomycetes</taxon>
        <taxon>Hypocreomycetidae</taxon>
        <taxon>Hypocreales</taxon>
        <taxon>Nectriaceae</taxon>
        <taxon>Fusarium</taxon>
        <taxon>Fusarium incarnatum-equiseti species complex</taxon>
    </lineage>
</organism>
<accession>A0A9W8PT54</accession>
<evidence type="ECO:0000313" key="1">
    <source>
        <dbReference type="EMBL" id="KAJ4016249.1"/>
    </source>
</evidence>
<reference evidence="1" key="1">
    <citation type="submission" date="2022-10" db="EMBL/GenBank/DDBJ databases">
        <title>Fusarium specimens isolated from Avocado Roots.</title>
        <authorList>
            <person name="Stajich J."/>
            <person name="Roper C."/>
            <person name="Heimlech-Rivalta G."/>
        </authorList>
    </citation>
    <scope>NUCLEOTIDE SEQUENCE</scope>
    <source>
        <strain evidence="1">CF00143</strain>
    </source>
</reference>
<protein>
    <submittedName>
        <fullName evidence="1">Uncharacterized protein</fullName>
    </submittedName>
</protein>
<name>A0A9W8PT54_9HYPO</name>
<dbReference type="Proteomes" id="UP001152130">
    <property type="component" value="Unassembled WGS sequence"/>
</dbReference>
<gene>
    <name evidence="1" type="ORF">NW766_004441</name>
</gene>
<dbReference type="EMBL" id="JAPDHF010000006">
    <property type="protein sequence ID" value="KAJ4016249.1"/>
    <property type="molecule type" value="Genomic_DNA"/>
</dbReference>
<keyword evidence="2" id="KW-1185">Reference proteome</keyword>
<comment type="caution">
    <text evidence="1">The sequence shown here is derived from an EMBL/GenBank/DDBJ whole genome shotgun (WGS) entry which is preliminary data.</text>
</comment>
<sequence length="288" mass="33603">MDAPQANDWRELTIMLDRLENEEPASTLPYVRTRRTLHHNMVGIRDPNVYHGTPAHMMSFRGGGERRFETEPLPCNFWRMEFLRRLARIRMNETSPNVIAELRVDSIGLPTTEENMRVKVLGDENHIQNGRNDNFINLALPIDDIWEILKSPPNQEWIRRAVNQNRIRFRNLWQLRTILLRTRMPHSRPHHIAFARALSQLFYADGSPIYHNPIKFLDILMGQREQIVADLDAVQHLYHDLQPTFPEARVFVNSPDPIPAMARLVASNPTTRNQQTLAHTRLLEFSGC</sequence>